<dbReference type="EMBL" id="GGEC01090396">
    <property type="protein sequence ID" value="MBX70880.1"/>
    <property type="molecule type" value="Transcribed_RNA"/>
</dbReference>
<evidence type="ECO:0000256" key="1">
    <source>
        <dbReference type="SAM" id="Phobius"/>
    </source>
</evidence>
<organism evidence="2">
    <name type="scientific">Rhizophora mucronata</name>
    <name type="common">Asiatic mangrove</name>
    <dbReference type="NCBI Taxonomy" id="61149"/>
    <lineage>
        <taxon>Eukaryota</taxon>
        <taxon>Viridiplantae</taxon>
        <taxon>Streptophyta</taxon>
        <taxon>Embryophyta</taxon>
        <taxon>Tracheophyta</taxon>
        <taxon>Spermatophyta</taxon>
        <taxon>Magnoliopsida</taxon>
        <taxon>eudicotyledons</taxon>
        <taxon>Gunneridae</taxon>
        <taxon>Pentapetalae</taxon>
        <taxon>rosids</taxon>
        <taxon>fabids</taxon>
        <taxon>Malpighiales</taxon>
        <taxon>Rhizophoraceae</taxon>
        <taxon>Rhizophora</taxon>
    </lineage>
</organism>
<reference evidence="2" key="1">
    <citation type="submission" date="2018-02" db="EMBL/GenBank/DDBJ databases">
        <title>Rhizophora mucronata_Transcriptome.</title>
        <authorList>
            <person name="Meera S.P."/>
            <person name="Sreeshan A."/>
            <person name="Augustine A."/>
        </authorList>
    </citation>
    <scope>NUCLEOTIDE SEQUENCE</scope>
    <source>
        <tissue evidence="2">Leaf</tissue>
    </source>
</reference>
<keyword evidence="1" id="KW-1133">Transmembrane helix</keyword>
<evidence type="ECO:0000313" key="2">
    <source>
        <dbReference type="EMBL" id="MBX70880.1"/>
    </source>
</evidence>
<proteinExistence type="predicted"/>
<protein>
    <submittedName>
        <fullName evidence="2">Uncharacterized protein</fullName>
    </submittedName>
</protein>
<keyword evidence="1" id="KW-0812">Transmembrane</keyword>
<accession>A0A2P2QV40</accession>
<feature type="transmembrane region" description="Helical" evidence="1">
    <location>
        <begin position="33"/>
        <end position="50"/>
    </location>
</feature>
<name>A0A2P2QV40_RHIMU</name>
<keyword evidence="1" id="KW-0472">Membrane</keyword>
<dbReference type="AlphaFoldDB" id="A0A2P2QV40"/>
<sequence>MEDYEPLLLAFLINSQVYDINQGVQSCHFHPPLSLSSVIILGLLFVLELFPL</sequence>